<dbReference type="Pfam" id="PF11797">
    <property type="entry name" value="WxLIP_HBD"/>
    <property type="match status" value="1"/>
</dbReference>
<dbReference type="EMBL" id="AJAR01000026">
    <property type="protein sequence ID" value="EOH92968.1"/>
    <property type="molecule type" value="Genomic_DNA"/>
</dbReference>
<dbReference type="OrthoDB" id="2193124at2"/>
<evidence type="ECO:0000259" key="4">
    <source>
        <dbReference type="Pfam" id="PF11797"/>
    </source>
</evidence>
<dbReference type="STRING" id="155618.RV06_GL002022"/>
<feature type="domain" description="WxL Interacting Protein peptidoglycan binding" evidence="3">
    <location>
        <begin position="40"/>
        <end position="157"/>
    </location>
</feature>
<feature type="domain" description="WxL Interacting Protein host binding" evidence="4">
    <location>
        <begin position="170"/>
        <end position="306"/>
    </location>
</feature>
<reference evidence="5 9" key="1">
    <citation type="submission" date="2013-02" db="EMBL/GenBank/DDBJ databases">
        <title>The Genome Sequence of Enterococcus haemoperoxidus BAA-382.</title>
        <authorList>
            <consortium name="The Broad Institute Genome Sequencing Platform"/>
            <consortium name="The Broad Institute Genome Sequencing Center for Infectious Disease"/>
            <person name="Earl A.M."/>
            <person name="Gilmore M.S."/>
            <person name="Lebreton F."/>
            <person name="Walker B."/>
            <person name="Young S.K."/>
            <person name="Zeng Q."/>
            <person name="Gargeya S."/>
            <person name="Fitzgerald M."/>
            <person name="Haas B."/>
            <person name="Abouelleil A."/>
            <person name="Alvarado L."/>
            <person name="Arachchi H.M."/>
            <person name="Berlin A.M."/>
            <person name="Chapman S.B."/>
            <person name="Dewar J."/>
            <person name="Goldberg J."/>
            <person name="Griggs A."/>
            <person name="Gujja S."/>
            <person name="Hansen M."/>
            <person name="Howarth C."/>
            <person name="Imamovic A."/>
            <person name="Larimer J."/>
            <person name="McCowan C."/>
            <person name="Murphy C."/>
            <person name="Neiman D."/>
            <person name="Pearson M."/>
            <person name="Priest M."/>
            <person name="Roberts A."/>
            <person name="Saif S."/>
            <person name="Shea T."/>
            <person name="Sisk P."/>
            <person name="Sykes S."/>
            <person name="Wortman J."/>
            <person name="Nusbaum C."/>
            <person name="Birren B."/>
        </authorList>
    </citation>
    <scope>NUCLEOTIDE SEQUENCE [LARGE SCALE GENOMIC DNA]</scope>
    <source>
        <strain evidence="5 9">ATCC BAA-382</strain>
    </source>
</reference>
<reference evidence="7 10" key="2">
    <citation type="submission" date="2013-03" db="EMBL/GenBank/DDBJ databases">
        <title>The Genome Sequence of Enterococcus haemoperoxidus BAA-382 (PacBio/Illumina hybrid assembly).</title>
        <authorList>
            <consortium name="The Broad Institute Genomics Platform"/>
            <consortium name="The Broad Institute Genome Sequencing Center for Infectious Disease"/>
            <person name="Earl A."/>
            <person name="Russ C."/>
            <person name="Gilmore M."/>
            <person name="Surin D."/>
            <person name="Walker B."/>
            <person name="Young S."/>
            <person name="Zeng Q."/>
            <person name="Gargeya S."/>
            <person name="Fitzgerald M."/>
            <person name="Haas B."/>
            <person name="Abouelleil A."/>
            <person name="Allen A.W."/>
            <person name="Alvarado L."/>
            <person name="Arachchi H.M."/>
            <person name="Berlin A.M."/>
            <person name="Chapman S.B."/>
            <person name="Gainer-Dewar J."/>
            <person name="Goldberg J."/>
            <person name="Griggs A."/>
            <person name="Gujja S."/>
            <person name="Hansen M."/>
            <person name="Howarth C."/>
            <person name="Imamovic A."/>
            <person name="Ireland A."/>
            <person name="Larimer J."/>
            <person name="McCowan C."/>
            <person name="Murphy C."/>
            <person name="Pearson M."/>
            <person name="Poon T.W."/>
            <person name="Priest M."/>
            <person name="Roberts A."/>
            <person name="Saif S."/>
            <person name="Shea T."/>
            <person name="Sisk P."/>
            <person name="Sykes S."/>
            <person name="Wortman J."/>
            <person name="Nusbaum C."/>
            <person name="Birren B."/>
        </authorList>
    </citation>
    <scope>NUCLEOTIDE SEQUENCE [LARGE SCALE GENOMIC DNA]</scope>
    <source>
        <strain evidence="7 10">ATCC BAA-382</strain>
    </source>
</reference>
<evidence type="ECO:0000313" key="5">
    <source>
        <dbReference type="EMBL" id="EOH92968.1"/>
    </source>
</evidence>
<dbReference type="EMBL" id="ASVY01000003">
    <property type="protein sequence ID" value="EOT60163.1"/>
    <property type="molecule type" value="Genomic_DNA"/>
</dbReference>
<feature type="transmembrane region" description="Helical" evidence="1">
    <location>
        <begin position="321"/>
        <end position="343"/>
    </location>
</feature>
<comment type="caution">
    <text evidence="5">The sequence shown here is derived from an EMBL/GenBank/DDBJ whole genome shotgun (WGS) entry which is preliminary data.</text>
</comment>
<organism evidence="5 9">
    <name type="scientific">Enterococcus haemoperoxidus ATCC BAA-382</name>
    <dbReference type="NCBI Taxonomy" id="1158608"/>
    <lineage>
        <taxon>Bacteria</taxon>
        <taxon>Bacillati</taxon>
        <taxon>Bacillota</taxon>
        <taxon>Bacilli</taxon>
        <taxon>Lactobacillales</taxon>
        <taxon>Enterococcaceae</taxon>
        <taxon>Enterococcus</taxon>
    </lineage>
</organism>
<accession>R2QCM0</accession>
<evidence type="ECO:0000256" key="1">
    <source>
        <dbReference type="SAM" id="Phobius"/>
    </source>
</evidence>
<keyword evidence="1" id="KW-1133">Transmembrane helix</keyword>
<evidence type="ECO:0000313" key="7">
    <source>
        <dbReference type="EMBL" id="EOT60163.1"/>
    </source>
</evidence>
<evidence type="ECO:0000313" key="8">
    <source>
        <dbReference type="EMBL" id="EOT61422.1"/>
    </source>
</evidence>
<proteinExistence type="predicted"/>
<keyword evidence="2" id="KW-0732">Signal</keyword>
<evidence type="ECO:0000313" key="9">
    <source>
        <dbReference type="Proteomes" id="UP000013858"/>
    </source>
</evidence>
<dbReference type="Pfam" id="PF06030">
    <property type="entry name" value="WxLIP_PGBD"/>
    <property type="match status" value="1"/>
</dbReference>
<sequence>MTYLNKRITFLIFILAIFGFLSPQTAQAENKPNAAGAAGFSYSIHFPENQMEKDIGYYHLKMTPNQKQTLSITLNNPSEENVEVAVSLNSAKTNPNGVIEYGDSSLKNDPSLAYDFKKIVSGPDKVALAAGETKEVELTIQMPETAYEGVLSGGIQLMKTGQDQADETDKGSKIINQYAYVIGVLLQESDKPVTPELALNTVMAGQSNYRNTVYVHFSNITATYVNDLTAEVQITSEKSKEVLYERKQTAMRMAPNSFINFPVSMNGEKMVPGKYKAAILVTSGDQKWTWDKDFTITDKEANQFNERDVGLVQKKGLDWTMIGWIVGSIVFFTALLFGVMVFFRKKKEAETKKRKKSRK</sequence>
<feature type="chain" id="PRO_5007722886" evidence="2">
    <location>
        <begin position="29"/>
        <end position="359"/>
    </location>
</feature>
<evidence type="ECO:0000259" key="3">
    <source>
        <dbReference type="Pfam" id="PF06030"/>
    </source>
</evidence>
<feature type="signal peptide" evidence="2">
    <location>
        <begin position="1"/>
        <end position="28"/>
    </location>
</feature>
<keyword evidence="1" id="KW-0472">Membrane</keyword>
<evidence type="ECO:0000256" key="2">
    <source>
        <dbReference type="SAM" id="SignalP"/>
    </source>
</evidence>
<dbReference type="PATRIC" id="fig|1158608.3.peg.1809"/>
<protein>
    <submittedName>
        <fullName evidence="5">Uncharacterized protein</fullName>
    </submittedName>
</protein>
<dbReference type="EMBL" id="ASVY01000002">
    <property type="protein sequence ID" value="EOT61422.1"/>
    <property type="molecule type" value="Genomic_DNA"/>
</dbReference>
<keyword evidence="10" id="KW-1185">Reference proteome</keyword>
<dbReference type="EMBL" id="AJAR01000016">
    <property type="protein sequence ID" value="EOH96667.1"/>
    <property type="molecule type" value="Genomic_DNA"/>
</dbReference>
<name>R2QCM0_9ENTE</name>
<dbReference type="RefSeq" id="WP_010762034.1">
    <property type="nucleotide sequence ID" value="NZ_KB946316.1"/>
</dbReference>
<evidence type="ECO:0000313" key="6">
    <source>
        <dbReference type="EMBL" id="EOH96667.1"/>
    </source>
</evidence>
<evidence type="ECO:0000313" key="10">
    <source>
        <dbReference type="Proteomes" id="UP000014197"/>
    </source>
</evidence>
<keyword evidence="1" id="KW-0812">Transmembrane</keyword>
<dbReference type="InterPro" id="IPR021759">
    <property type="entry name" value="WxLIP_HBD"/>
</dbReference>
<dbReference type="AlphaFoldDB" id="R2QCM0"/>
<dbReference type="InterPro" id="IPR010317">
    <property type="entry name" value="WxLIP_PGBD"/>
</dbReference>
<dbReference type="eggNOG" id="COG4072">
    <property type="taxonomic scope" value="Bacteria"/>
</dbReference>
<dbReference type="Proteomes" id="UP000013858">
    <property type="component" value="Unassembled WGS sequence"/>
</dbReference>
<dbReference type="Proteomes" id="UP000014197">
    <property type="component" value="Unassembled WGS sequence"/>
</dbReference>
<gene>
    <name evidence="8" type="ORF">I583_00401</name>
    <name evidence="7" type="ORF">I583_02798</name>
    <name evidence="6" type="ORF">UAW_01832</name>
    <name evidence="5" type="ORF">UAW_02718</name>
</gene>